<feature type="compositionally biased region" description="Polar residues" evidence="5">
    <location>
        <begin position="295"/>
        <end position="307"/>
    </location>
</feature>
<evidence type="ECO:0000256" key="1">
    <source>
        <dbReference type="ARBA" id="ARBA00004123"/>
    </source>
</evidence>
<feature type="region of interest" description="Disordered" evidence="5">
    <location>
        <begin position="1"/>
        <end position="71"/>
    </location>
</feature>
<feature type="domain" description="Tify" evidence="6">
    <location>
        <begin position="376"/>
        <end position="400"/>
    </location>
</feature>
<sequence>MEGEKGLDLSLGLPCGGNSSSQKDKYASSSDIKSDERDRGSKIINEFNNFLEGGNTGGTGLTNDSRSTEIDKEKLSSVGEKRKRLFIETNDHADLTDKAKTSHISITTDEGSAADNEDVAESEVDGSTSRHVSDDVAKRYVSSGVGILGGQQKRFTVLSGKEFNAMNVLNMGYSVPFPGQPAKIKDPSMIHGMGPTNVEQPGVQPANFPLMFGCTKVQLPSLDRDDSRGIGSVSHNQLMQSTYSERNLVNPDTQNDSRKLTQVISNVSESTQYSNRAAAVEHGKTYGKQQVGEEGSSSHTEGNAATHQTKDVSDHPKAAESIPNEFPAIRSGIAADLKFGGCGSYPNLPWVSTTGQGPNGRTISGVTYKYNPTQIRIVCACHGTHMSPEEFVCHASAEDNSTTNDGAALILSSLPSSNPAASAQS</sequence>
<keyword evidence="3 4" id="KW-0539">Nucleus</keyword>
<accession>A0ABD3C242</accession>
<feature type="region of interest" description="Disordered" evidence="5">
    <location>
        <begin position="102"/>
        <end position="131"/>
    </location>
</feature>
<comment type="function">
    <text evidence="4">Acts as a negative regulator of abscisic acid (ABA) response.</text>
</comment>
<evidence type="ECO:0000256" key="2">
    <source>
        <dbReference type="ARBA" id="ARBA00006081"/>
    </source>
</evidence>
<reference evidence="8" key="1">
    <citation type="journal article" date="2024" name="IScience">
        <title>Strigolactones Initiate the Formation of Haustorium-like Structures in Castilleja.</title>
        <authorList>
            <person name="Buerger M."/>
            <person name="Peterson D."/>
            <person name="Chory J."/>
        </authorList>
    </citation>
    <scope>NUCLEOTIDE SEQUENCE [LARGE SCALE GENOMIC DNA]</scope>
</reference>
<dbReference type="PANTHER" id="PTHR31413">
    <property type="entry name" value="AFP HOMOLOG 2"/>
    <property type="match status" value="1"/>
</dbReference>
<comment type="subcellular location">
    <subcellularLocation>
        <location evidence="1 4">Nucleus</location>
    </subcellularLocation>
</comment>
<feature type="region of interest" description="Disordered" evidence="5">
    <location>
        <begin position="273"/>
        <end position="319"/>
    </location>
</feature>
<dbReference type="PANTHER" id="PTHR31413:SF12">
    <property type="entry name" value="AFP HOMOLOG 2"/>
    <property type="match status" value="1"/>
</dbReference>
<feature type="compositionally biased region" description="Basic and acidic residues" evidence="5">
    <location>
        <begin position="308"/>
        <end position="318"/>
    </location>
</feature>
<dbReference type="InterPro" id="IPR032308">
    <property type="entry name" value="TDBD"/>
</dbReference>
<evidence type="ECO:0000256" key="3">
    <source>
        <dbReference type="ARBA" id="ARBA00023242"/>
    </source>
</evidence>
<gene>
    <name evidence="7" type="ORF">CASFOL_032642</name>
</gene>
<dbReference type="GO" id="GO:0005634">
    <property type="term" value="C:nucleus"/>
    <property type="evidence" value="ECO:0007669"/>
    <property type="project" value="UniProtKB-SubCell"/>
</dbReference>
<feature type="region of interest" description="Disordered" evidence="5">
    <location>
        <begin position="223"/>
        <end position="257"/>
    </location>
</feature>
<feature type="compositionally biased region" description="Acidic residues" evidence="5">
    <location>
        <begin position="115"/>
        <end position="124"/>
    </location>
</feature>
<dbReference type="Pfam" id="PF16135">
    <property type="entry name" value="TDBD"/>
    <property type="match status" value="1"/>
</dbReference>
<protein>
    <recommendedName>
        <fullName evidence="4">Ninja-family protein</fullName>
    </recommendedName>
    <alternativeName>
        <fullName evidence="4">ABI-binding protein</fullName>
    </alternativeName>
</protein>
<comment type="caution">
    <text evidence="7">The sequence shown here is derived from an EMBL/GenBank/DDBJ whole genome shotgun (WGS) entry which is preliminary data.</text>
</comment>
<proteinExistence type="inferred from homology"/>
<organism evidence="7 8">
    <name type="scientific">Castilleja foliolosa</name>
    <dbReference type="NCBI Taxonomy" id="1961234"/>
    <lineage>
        <taxon>Eukaryota</taxon>
        <taxon>Viridiplantae</taxon>
        <taxon>Streptophyta</taxon>
        <taxon>Embryophyta</taxon>
        <taxon>Tracheophyta</taxon>
        <taxon>Spermatophyta</taxon>
        <taxon>Magnoliopsida</taxon>
        <taxon>eudicotyledons</taxon>
        <taxon>Gunneridae</taxon>
        <taxon>Pentapetalae</taxon>
        <taxon>asterids</taxon>
        <taxon>lamiids</taxon>
        <taxon>Lamiales</taxon>
        <taxon>Orobanchaceae</taxon>
        <taxon>Pedicularideae</taxon>
        <taxon>Castillejinae</taxon>
        <taxon>Castilleja</taxon>
    </lineage>
</organism>
<evidence type="ECO:0000259" key="6">
    <source>
        <dbReference type="Pfam" id="PF16135"/>
    </source>
</evidence>
<dbReference type="EMBL" id="JAVIJP010000054">
    <property type="protein sequence ID" value="KAL3623826.1"/>
    <property type="molecule type" value="Genomic_DNA"/>
</dbReference>
<feature type="compositionally biased region" description="Basic and acidic residues" evidence="5">
    <location>
        <begin position="22"/>
        <end position="41"/>
    </location>
</feature>
<feature type="compositionally biased region" description="Polar residues" evidence="5">
    <location>
        <begin position="233"/>
        <end position="257"/>
    </location>
</feature>
<keyword evidence="8" id="KW-1185">Reference proteome</keyword>
<evidence type="ECO:0000313" key="8">
    <source>
        <dbReference type="Proteomes" id="UP001632038"/>
    </source>
</evidence>
<comment type="similarity">
    <text evidence="2 4">Belongs to the Ninja family.</text>
</comment>
<dbReference type="InterPro" id="IPR031307">
    <property type="entry name" value="Ninja_fam"/>
</dbReference>
<evidence type="ECO:0000256" key="5">
    <source>
        <dbReference type="SAM" id="MobiDB-lite"/>
    </source>
</evidence>
<name>A0ABD3C242_9LAMI</name>
<dbReference type="Proteomes" id="UP001632038">
    <property type="component" value="Unassembled WGS sequence"/>
</dbReference>
<dbReference type="AlphaFoldDB" id="A0ABD3C242"/>
<evidence type="ECO:0000256" key="4">
    <source>
        <dbReference type="RuleBase" id="RU369029"/>
    </source>
</evidence>
<evidence type="ECO:0000313" key="7">
    <source>
        <dbReference type="EMBL" id="KAL3623826.1"/>
    </source>
</evidence>